<comment type="caution">
    <text evidence="3">The sequence shown here is derived from an EMBL/GenBank/DDBJ whole genome shotgun (WGS) entry which is preliminary data.</text>
</comment>
<gene>
    <name evidence="3" type="ORF">D0Y65_050922</name>
</gene>
<feature type="domain" description="MULE transposase" evidence="2">
    <location>
        <begin position="182"/>
        <end position="250"/>
    </location>
</feature>
<feature type="region of interest" description="Disordered" evidence="1">
    <location>
        <begin position="145"/>
        <end position="164"/>
    </location>
</feature>
<sequence length="251" mass="27677">MSSSHWLAWLRRKNRSFQKNKSFSLTCDCRVSFFIDWFVVAREKWRGLKKGFKGSVKVGLLPCLFVLGIEGNGGNDQNDEKETPVAEGNAGDGDKNLLAEENNIHEETPLAKENIPDVNVGSTIGGSSATKDADVTITFSYPKEETNDKEGFAGGNPEELENSNSDVSPAFHRLYICVKAFIGLDSCFLKGPFGGEILAAVGRDPNDQMLPIAYAVVEGENTNSWKWVMELLIKNLGGTEKFLKYTIISDQ</sequence>
<accession>A0A445FE03</accession>
<dbReference type="Proteomes" id="UP000289340">
    <property type="component" value="Chromosome 19"/>
</dbReference>
<organism evidence="3 4">
    <name type="scientific">Glycine soja</name>
    <name type="common">Wild soybean</name>
    <dbReference type="NCBI Taxonomy" id="3848"/>
    <lineage>
        <taxon>Eukaryota</taxon>
        <taxon>Viridiplantae</taxon>
        <taxon>Streptophyta</taxon>
        <taxon>Embryophyta</taxon>
        <taxon>Tracheophyta</taxon>
        <taxon>Spermatophyta</taxon>
        <taxon>Magnoliopsida</taxon>
        <taxon>eudicotyledons</taxon>
        <taxon>Gunneridae</taxon>
        <taxon>Pentapetalae</taxon>
        <taxon>rosids</taxon>
        <taxon>fabids</taxon>
        <taxon>Fabales</taxon>
        <taxon>Fabaceae</taxon>
        <taxon>Papilionoideae</taxon>
        <taxon>50 kb inversion clade</taxon>
        <taxon>NPAAA clade</taxon>
        <taxon>indigoferoid/millettioid clade</taxon>
        <taxon>Phaseoleae</taxon>
        <taxon>Glycine</taxon>
        <taxon>Glycine subgen. Soja</taxon>
    </lineage>
</organism>
<dbReference type="Pfam" id="PF10551">
    <property type="entry name" value="MULE"/>
    <property type="match status" value="1"/>
</dbReference>
<feature type="region of interest" description="Disordered" evidence="1">
    <location>
        <begin position="74"/>
        <end position="96"/>
    </location>
</feature>
<keyword evidence="4" id="KW-1185">Reference proteome</keyword>
<dbReference type="InterPro" id="IPR018289">
    <property type="entry name" value="MULE_transposase_dom"/>
</dbReference>
<dbReference type="PANTHER" id="PTHR31973:SF187">
    <property type="entry name" value="MUTATOR TRANSPOSASE MUDRA PROTEIN"/>
    <property type="match status" value="1"/>
</dbReference>
<proteinExistence type="predicted"/>
<evidence type="ECO:0000313" key="4">
    <source>
        <dbReference type="Proteomes" id="UP000289340"/>
    </source>
</evidence>
<evidence type="ECO:0000313" key="3">
    <source>
        <dbReference type="EMBL" id="RZB47081.1"/>
    </source>
</evidence>
<reference evidence="3 4" key="1">
    <citation type="submission" date="2018-09" db="EMBL/GenBank/DDBJ databases">
        <title>A high-quality reference genome of wild soybean provides a powerful tool to mine soybean genomes.</title>
        <authorList>
            <person name="Xie M."/>
            <person name="Chung C.Y.L."/>
            <person name="Li M.-W."/>
            <person name="Wong F.-L."/>
            <person name="Chan T.-F."/>
            <person name="Lam H.-M."/>
        </authorList>
    </citation>
    <scope>NUCLEOTIDE SEQUENCE [LARGE SCALE GENOMIC DNA]</scope>
    <source>
        <strain evidence="4">cv. W05</strain>
        <tissue evidence="3">Hypocotyl of etiolated seedlings</tissue>
    </source>
</reference>
<name>A0A445FE03_GLYSO</name>
<dbReference type="EMBL" id="QZWG01000019">
    <property type="protein sequence ID" value="RZB47081.1"/>
    <property type="molecule type" value="Genomic_DNA"/>
</dbReference>
<dbReference type="PANTHER" id="PTHR31973">
    <property type="entry name" value="POLYPROTEIN, PUTATIVE-RELATED"/>
    <property type="match status" value="1"/>
</dbReference>
<evidence type="ECO:0000259" key="2">
    <source>
        <dbReference type="Pfam" id="PF10551"/>
    </source>
</evidence>
<dbReference type="AlphaFoldDB" id="A0A445FE03"/>
<evidence type="ECO:0000256" key="1">
    <source>
        <dbReference type="SAM" id="MobiDB-lite"/>
    </source>
</evidence>
<protein>
    <recommendedName>
        <fullName evidence="2">MULE transposase domain-containing protein</fullName>
    </recommendedName>
</protein>